<dbReference type="InterPro" id="IPR011251">
    <property type="entry name" value="Luciferase-like_dom"/>
</dbReference>
<dbReference type="Gene3D" id="3.20.20.30">
    <property type="entry name" value="Luciferase-like domain"/>
    <property type="match status" value="1"/>
</dbReference>
<name>W4M532_9BACT</name>
<keyword evidence="1" id="KW-0560">Oxidoreductase</keyword>
<organism evidence="3 4">
    <name type="scientific">Candidatus Entotheonella gemina</name>
    <dbReference type="NCBI Taxonomy" id="1429439"/>
    <lineage>
        <taxon>Bacteria</taxon>
        <taxon>Pseudomonadati</taxon>
        <taxon>Nitrospinota/Tectimicrobiota group</taxon>
        <taxon>Candidatus Tectimicrobiota</taxon>
        <taxon>Candidatus Entotheonellia</taxon>
        <taxon>Candidatus Entotheonellales</taxon>
        <taxon>Candidatus Entotheonellaceae</taxon>
        <taxon>Candidatus Entotheonella</taxon>
    </lineage>
</organism>
<proteinExistence type="predicted"/>
<gene>
    <name evidence="3" type="ORF">ETSY2_22860</name>
</gene>
<evidence type="ECO:0000313" key="3">
    <source>
        <dbReference type="EMBL" id="ETX05449.1"/>
    </source>
</evidence>
<dbReference type="GO" id="GO:0016705">
    <property type="term" value="F:oxidoreductase activity, acting on paired donors, with incorporation or reduction of molecular oxygen"/>
    <property type="evidence" value="ECO:0007669"/>
    <property type="project" value="InterPro"/>
</dbReference>
<feature type="domain" description="Luciferase-like" evidence="2">
    <location>
        <begin position="15"/>
        <end position="305"/>
    </location>
</feature>
<evidence type="ECO:0000256" key="1">
    <source>
        <dbReference type="ARBA" id="ARBA00023002"/>
    </source>
</evidence>
<keyword evidence="4" id="KW-1185">Reference proteome</keyword>
<dbReference type="AlphaFoldDB" id="W4M532"/>
<comment type="caution">
    <text evidence="3">The sequence shown here is derived from an EMBL/GenBank/DDBJ whole genome shotgun (WGS) entry which is preliminary data.</text>
</comment>
<dbReference type="PANTHER" id="PTHR43244">
    <property type="match status" value="1"/>
</dbReference>
<reference evidence="3 4" key="1">
    <citation type="journal article" date="2014" name="Nature">
        <title>An environmental bacterial taxon with a large and distinct metabolic repertoire.</title>
        <authorList>
            <person name="Wilson M.C."/>
            <person name="Mori T."/>
            <person name="Ruckert C."/>
            <person name="Uria A.R."/>
            <person name="Helf M.J."/>
            <person name="Takada K."/>
            <person name="Gernert C."/>
            <person name="Steffens U.A."/>
            <person name="Heycke N."/>
            <person name="Schmitt S."/>
            <person name="Rinke C."/>
            <person name="Helfrich E.J."/>
            <person name="Brachmann A.O."/>
            <person name="Gurgui C."/>
            <person name="Wakimoto T."/>
            <person name="Kracht M."/>
            <person name="Crusemann M."/>
            <person name="Hentschel U."/>
            <person name="Abe I."/>
            <person name="Matsunaga S."/>
            <person name="Kalinowski J."/>
            <person name="Takeyama H."/>
            <person name="Piel J."/>
        </authorList>
    </citation>
    <scope>NUCLEOTIDE SEQUENCE [LARGE SCALE GENOMIC DNA]</scope>
    <source>
        <strain evidence="4">TSY2</strain>
    </source>
</reference>
<dbReference type="Proteomes" id="UP000019140">
    <property type="component" value="Unassembled WGS sequence"/>
</dbReference>
<sequence length="336" mass="36482">MAQKRWALSVPLDGFSLAEHADIAREAEGLGYTDAWSLEIDGVDCFTPLAVTGMATEMRIGTAIATVFTRGPATLASSAAGLAEIAPGRFCLGIGSGSRPIVQFWNGGTFTRPATRVREMGQVLRQVFTGERVTFQGETLNVNGFRLSRPLAAPIPIHVAALRPGMLKVAGEVGDGAIINWLSADDVPTPIQIARAAAAHAGRDPEALEITARLMVHIDPPSPESDQFVRRDISAYMNVPVYKAFQQWIGRSALLTPMWEAWEQGDRRGALAAIPDRAVEELTLRGSMDDIRAHVQRYLDAGVDTAFLHLQTMERDPQRKREAILHAIRALAPGQS</sequence>
<dbReference type="Pfam" id="PF00296">
    <property type="entry name" value="Bac_luciferase"/>
    <property type="match status" value="1"/>
</dbReference>
<dbReference type="NCBIfam" id="TIGR03841">
    <property type="entry name" value="F420_Rv3093c"/>
    <property type="match status" value="1"/>
</dbReference>
<accession>W4M532</accession>
<dbReference type="InterPro" id="IPR050564">
    <property type="entry name" value="F420-G6PD/mer"/>
</dbReference>
<dbReference type="InterPro" id="IPR036661">
    <property type="entry name" value="Luciferase-like_sf"/>
</dbReference>
<dbReference type="CDD" id="cd01097">
    <property type="entry name" value="Tetrahydromethanopterin_reductase"/>
    <property type="match status" value="1"/>
</dbReference>
<protein>
    <recommendedName>
        <fullName evidence="2">Luciferase-like domain-containing protein</fullName>
    </recommendedName>
</protein>
<dbReference type="PANTHER" id="PTHR43244:SF1">
    <property type="entry name" value="5,10-METHYLENETETRAHYDROMETHANOPTERIN REDUCTASE"/>
    <property type="match status" value="1"/>
</dbReference>
<dbReference type="EMBL" id="AZHX01000949">
    <property type="protein sequence ID" value="ETX05449.1"/>
    <property type="molecule type" value="Genomic_DNA"/>
</dbReference>
<dbReference type="SUPFAM" id="SSF51679">
    <property type="entry name" value="Bacterial luciferase-like"/>
    <property type="match status" value="1"/>
</dbReference>
<dbReference type="HOGENOM" id="CLU_027853_5_0_7"/>
<evidence type="ECO:0000259" key="2">
    <source>
        <dbReference type="Pfam" id="PF00296"/>
    </source>
</evidence>
<dbReference type="InterPro" id="IPR022526">
    <property type="entry name" value="F420_Rv3093c"/>
</dbReference>
<evidence type="ECO:0000313" key="4">
    <source>
        <dbReference type="Proteomes" id="UP000019140"/>
    </source>
</evidence>